<feature type="signal peptide" evidence="1">
    <location>
        <begin position="1"/>
        <end position="20"/>
    </location>
</feature>
<dbReference type="RefSeq" id="WP_133820597.1">
    <property type="nucleotide sequence ID" value="NZ_SNZH01000014.1"/>
</dbReference>
<reference evidence="2 3" key="1">
    <citation type="submission" date="2019-03" db="EMBL/GenBank/DDBJ databases">
        <title>Genomic Encyclopedia of Type Strains, Phase IV (KMG-IV): sequencing the most valuable type-strain genomes for metagenomic binning, comparative biology and taxonomic classification.</title>
        <authorList>
            <person name="Goeker M."/>
        </authorList>
    </citation>
    <scope>NUCLEOTIDE SEQUENCE [LARGE SCALE GENOMIC DNA]</scope>
    <source>
        <strain evidence="2 3">DSM 21667</strain>
    </source>
</reference>
<protein>
    <submittedName>
        <fullName evidence="2">Uncharacterized protein</fullName>
    </submittedName>
</protein>
<dbReference type="EMBL" id="SNZH01000014">
    <property type="protein sequence ID" value="TDR40110.1"/>
    <property type="molecule type" value="Genomic_DNA"/>
</dbReference>
<gene>
    <name evidence="2" type="ORF">DFR29_114162</name>
</gene>
<evidence type="ECO:0000313" key="3">
    <source>
        <dbReference type="Proteomes" id="UP000295293"/>
    </source>
</evidence>
<dbReference type="Proteomes" id="UP000295293">
    <property type="component" value="Unassembled WGS sequence"/>
</dbReference>
<proteinExistence type="predicted"/>
<keyword evidence="3" id="KW-1185">Reference proteome</keyword>
<dbReference type="AlphaFoldDB" id="A0A4R6YQE0"/>
<keyword evidence="1" id="KW-0732">Signal</keyword>
<evidence type="ECO:0000256" key="1">
    <source>
        <dbReference type="SAM" id="SignalP"/>
    </source>
</evidence>
<dbReference type="OrthoDB" id="6196478at2"/>
<comment type="caution">
    <text evidence="2">The sequence shown here is derived from an EMBL/GenBank/DDBJ whole genome shotgun (WGS) entry which is preliminary data.</text>
</comment>
<name>A0A4R6YQE0_9GAMM</name>
<sequence>MFPRALPTLVLLLAAAPALAIDYSDHWWNPDRSGRGIMIEQRGDQAYAIVYDYRDNGTPVWYIAPQLTVAVEGPDYPPILTGALQRMFFNGDGAVPPLDADQVGEISIIGQTAATARVAYTVSGTTTVQLMRRLDYGQAQPQGRYLATIVHRPAGGTMPVPAEQVVTTEFTATTTPAGSWTLSSQTLGPAGLVRCTYSATAGAPLYVQTGRVAELNAVSLCNGVAGTFTLRNIEFTSQGFSARIDETGVRSVVGGQLAAVKVGAAGG</sequence>
<feature type="chain" id="PRO_5020978949" evidence="1">
    <location>
        <begin position="21"/>
        <end position="267"/>
    </location>
</feature>
<organism evidence="2 3">
    <name type="scientific">Tahibacter aquaticus</name>
    <dbReference type="NCBI Taxonomy" id="520092"/>
    <lineage>
        <taxon>Bacteria</taxon>
        <taxon>Pseudomonadati</taxon>
        <taxon>Pseudomonadota</taxon>
        <taxon>Gammaproteobacteria</taxon>
        <taxon>Lysobacterales</taxon>
        <taxon>Rhodanobacteraceae</taxon>
        <taxon>Tahibacter</taxon>
    </lineage>
</organism>
<evidence type="ECO:0000313" key="2">
    <source>
        <dbReference type="EMBL" id="TDR40110.1"/>
    </source>
</evidence>
<accession>A0A4R6YQE0</accession>